<dbReference type="KEGG" id="hsr:HSBAA_04240"/>
<accession>A0A455U3Q2</accession>
<dbReference type="Proteomes" id="UP000320231">
    <property type="component" value="Chromosome"/>
</dbReference>
<name>A0A455U3Q2_9GAMM</name>
<sequence length="60" mass="6731">MLNGFPYLISEDGDQLTPLMLITEYPDETLTGEPFVQAHTAQMETVVAAYHAFQTLSLNR</sequence>
<reference evidence="1 2" key="1">
    <citation type="journal article" date="2019" name="Microbiol. Resour. Announc.">
        <title>Complete Genome Sequence of Halomonas sulfidaeris Strain Esulfide1 Isolated from a Metal Sulfide Rock at a Depth of 2,200 Meters, Obtained Using Nanopore Sequencing.</title>
        <authorList>
            <person name="Saito M."/>
            <person name="Nishigata A."/>
            <person name="Galipon J."/>
            <person name="Arakawa K."/>
        </authorList>
    </citation>
    <scope>NUCLEOTIDE SEQUENCE [LARGE SCALE GENOMIC DNA]</scope>
    <source>
        <strain evidence="1 2">ATCC BAA-803</strain>
    </source>
</reference>
<protein>
    <submittedName>
        <fullName evidence="1">Uncharacterized protein</fullName>
    </submittedName>
</protein>
<gene>
    <name evidence="1" type="ORF">HSBAA_04240</name>
</gene>
<organism evidence="1 2">
    <name type="scientific">Vreelandella sulfidaeris</name>
    <dbReference type="NCBI Taxonomy" id="115553"/>
    <lineage>
        <taxon>Bacteria</taxon>
        <taxon>Pseudomonadati</taxon>
        <taxon>Pseudomonadota</taxon>
        <taxon>Gammaproteobacteria</taxon>
        <taxon>Oceanospirillales</taxon>
        <taxon>Halomonadaceae</taxon>
        <taxon>Vreelandella</taxon>
    </lineage>
</organism>
<evidence type="ECO:0000313" key="1">
    <source>
        <dbReference type="EMBL" id="BBI59118.1"/>
    </source>
</evidence>
<evidence type="ECO:0000313" key="2">
    <source>
        <dbReference type="Proteomes" id="UP000320231"/>
    </source>
</evidence>
<proteinExistence type="predicted"/>
<dbReference type="AlphaFoldDB" id="A0A455U3Q2"/>
<dbReference type="EMBL" id="AP019514">
    <property type="protein sequence ID" value="BBI59118.1"/>
    <property type="molecule type" value="Genomic_DNA"/>
</dbReference>